<organism evidence="1 2">
    <name type="scientific">Anaerostipes hadrus</name>
    <dbReference type="NCBI Taxonomy" id="649756"/>
    <lineage>
        <taxon>Bacteria</taxon>
        <taxon>Bacillati</taxon>
        <taxon>Bacillota</taxon>
        <taxon>Clostridia</taxon>
        <taxon>Lachnospirales</taxon>
        <taxon>Lachnospiraceae</taxon>
        <taxon>Anaerostipes</taxon>
    </lineage>
</organism>
<dbReference type="RefSeq" id="WP_055258362.1">
    <property type="nucleotide sequence ID" value="NZ_CACRSX010000062.1"/>
</dbReference>
<protein>
    <submittedName>
        <fullName evidence="1">Uncharacterized protein</fullName>
    </submittedName>
</protein>
<dbReference type="EMBL" id="CYXT01000007">
    <property type="protein sequence ID" value="CUM89596.1"/>
    <property type="molecule type" value="Genomic_DNA"/>
</dbReference>
<dbReference type="AlphaFoldDB" id="A0A173SHX3"/>
<accession>A0A173SHX3</accession>
<name>A0A173SHX3_ANAHA</name>
<reference evidence="1 2" key="1">
    <citation type="submission" date="2015-09" db="EMBL/GenBank/DDBJ databases">
        <authorList>
            <consortium name="Pathogen Informatics"/>
        </authorList>
    </citation>
    <scope>NUCLEOTIDE SEQUENCE [LARGE SCALE GENOMIC DNA]</scope>
    <source>
        <strain evidence="1 2">2789STDY5608868</strain>
    </source>
</reference>
<evidence type="ECO:0000313" key="1">
    <source>
        <dbReference type="EMBL" id="CUM89596.1"/>
    </source>
</evidence>
<dbReference type="Proteomes" id="UP000095598">
    <property type="component" value="Unassembled WGS sequence"/>
</dbReference>
<proteinExistence type="predicted"/>
<sequence>MKKMYEKPMAFEEAFVADEYVAACYFLACKRGTDGWDGNVAHWDYHAEYGRNVSHSPLGTANTCGDKTANRVITDNGGVFEKVQEHNGEQGWLDGTYCGYDDNDNSNTLSAGDTVYWSTFSENKDRRWNHYGTLEQADANHPNHS</sequence>
<gene>
    <name evidence="1" type="ORF">ERS852425_01308</name>
</gene>
<evidence type="ECO:0000313" key="2">
    <source>
        <dbReference type="Proteomes" id="UP000095598"/>
    </source>
</evidence>